<evidence type="ECO:0000256" key="1">
    <source>
        <dbReference type="ARBA" id="ARBA00022741"/>
    </source>
</evidence>
<name>A0A7C3YT60_UNCW3</name>
<keyword evidence="2" id="KW-0378">Hydrolase</keyword>
<evidence type="ECO:0000313" key="5">
    <source>
        <dbReference type="EMBL" id="HGE99593.1"/>
    </source>
</evidence>
<organism evidence="5">
    <name type="scientific">candidate division WOR-3 bacterium</name>
    <dbReference type="NCBI Taxonomy" id="2052148"/>
    <lineage>
        <taxon>Bacteria</taxon>
        <taxon>Bacteria division WOR-3</taxon>
    </lineage>
</organism>
<dbReference type="Pfam" id="PF03266">
    <property type="entry name" value="NTPase_1"/>
    <property type="match status" value="1"/>
</dbReference>
<dbReference type="EMBL" id="DTMQ01000039">
    <property type="protein sequence ID" value="HGE99593.1"/>
    <property type="molecule type" value="Genomic_DNA"/>
</dbReference>
<accession>A0A7C3YT60</accession>
<dbReference type="SMART" id="SM00382">
    <property type="entry name" value="AAA"/>
    <property type="match status" value="1"/>
</dbReference>
<feature type="domain" description="AAA+ ATPase" evidence="4">
    <location>
        <begin position="1"/>
        <end position="156"/>
    </location>
</feature>
<evidence type="ECO:0000256" key="2">
    <source>
        <dbReference type="ARBA" id="ARBA00022801"/>
    </source>
</evidence>
<dbReference type="CDD" id="cd19482">
    <property type="entry name" value="RecA-like_Thep1"/>
    <property type="match status" value="1"/>
</dbReference>
<keyword evidence="3" id="KW-0067">ATP-binding</keyword>
<protein>
    <submittedName>
        <fullName evidence="5">NTPase</fullName>
    </submittedName>
</protein>
<dbReference type="InterPro" id="IPR027417">
    <property type="entry name" value="P-loop_NTPase"/>
</dbReference>
<dbReference type="InterPro" id="IPR003593">
    <property type="entry name" value="AAA+_ATPase"/>
</dbReference>
<dbReference type="GO" id="GO:0017111">
    <property type="term" value="F:ribonucleoside triphosphate phosphatase activity"/>
    <property type="evidence" value="ECO:0007669"/>
    <property type="project" value="InterPro"/>
</dbReference>
<dbReference type="SUPFAM" id="SSF52540">
    <property type="entry name" value="P-loop containing nucleoside triphosphate hydrolases"/>
    <property type="match status" value="1"/>
</dbReference>
<gene>
    <name evidence="5" type="ORF">ENX07_05945</name>
</gene>
<dbReference type="NCBIfam" id="NF010248">
    <property type="entry name" value="PRK13695.1"/>
    <property type="match status" value="1"/>
</dbReference>
<dbReference type="PANTHER" id="PTHR43146:SF1">
    <property type="entry name" value="CANCER-RELATED NUCLEOSIDE-TRIPHOSPHATASE"/>
    <property type="match status" value="1"/>
</dbReference>
<dbReference type="InterPro" id="IPR004948">
    <property type="entry name" value="Nuc-triphosphatase_THEP1"/>
</dbReference>
<evidence type="ECO:0000259" key="4">
    <source>
        <dbReference type="SMART" id="SM00382"/>
    </source>
</evidence>
<dbReference type="Gene3D" id="3.40.50.300">
    <property type="entry name" value="P-loop containing nucleotide triphosphate hydrolases"/>
    <property type="match status" value="1"/>
</dbReference>
<sequence length="175" mass="20469">MKKIFLRGRPGIGKTTLIKRIAEELKRRKKKVFGFYTEEMREKGERVGFKVKGLNGGEEIMAYIHFSTPYRVSKYRVDRDRFEKIALSELAKGKEEGGLVIIDEIGKMELFSERFKELVWELMESESPVIATIPIAPLPFLQRLLEDFKIEIIEIDLTNRDRLAKEWERFLGIDG</sequence>
<comment type="caution">
    <text evidence="5">The sequence shown here is derived from an EMBL/GenBank/DDBJ whole genome shotgun (WGS) entry which is preliminary data.</text>
</comment>
<dbReference type="PANTHER" id="PTHR43146">
    <property type="entry name" value="CANCER-RELATED NUCLEOSIDE-TRIPHOSPHATASE"/>
    <property type="match status" value="1"/>
</dbReference>
<reference evidence="5" key="1">
    <citation type="journal article" date="2020" name="mSystems">
        <title>Genome- and Community-Level Interaction Insights into Carbon Utilization and Element Cycling Functions of Hydrothermarchaeota in Hydrothermal Sediment.</title>
        <authorList>
            <person name="Zhou Z."/>
            <person name="Liu Y."/>
            <person name="Xu W."/>
            <person name="Pan J."/>
            <person name="Luo Z.H."/>
            <person name="Li M."/>
        </authorList>
    </citation>
    <scope>NUCLEOTIDE SEQUENCE [LARGE SCALE GENOMIC DNA]</scope>
    <source>
        <strain evidence="5">SpSt-906</strain>
    </source>
</reference>
<proteinExistence type="inferred from homology"/>
<dbReference type="HAMAP" id="MF_00796">
    <property type="entry name" value="NTPase_1"/>
    <property type="match status" value="1"/>
</dbReference>
<evidence type="ECO:0000256" key="3">
    <source>
        <dbReference type="ARBA" id="ARBA00022840"/>
    </source>
</evidence>
<keyword evidence="1" id="KW-0547">Nucleotide-binding</keyword>
<dbReference type="GO" id="GO:0005524">
    <property type="term" value="F:ATP binding"/>
    <property type="evidence" value="ECO:0007669"/>
    <property type="project" value="UniProtKB-KW"/>
</dbReference>
<dbReference type="AlphaFoldDB" id="A0A7C3YT60"/>